<evidence type="ECO:0000313" key="1">
    <source>
        <dbReference type="EMBL" id="KAE8712634.1"/>
    </source>
</evidence>
<name>A0A6A3B661_HIBSY</name>
<accession>A0A6A3B661</accession>
<gene>
    <name evidence="1" type="ORF">F3Y22_tig00110239pilonHSYRG00176</name>
</gene>
<sequence>MVVGCVRSLWRNLRRWARGGWKEMKAGRSFGYDILRCEVEIVGIGKWFLVAILDLDDLFVVRLSRSVGHDILCREVEIVDGSFVMKLSFELDILRCEVEIQVLFHQIGSELDILRCEVEIQS</sequence>
<proteinExistence type="predicted"/>
<evidence type="ECO:0000313" key="2">
    <source>
        <dbReference type="Proteomes" id="UP000436088"/>
    </source>
</evidence>
<comment type="caution">
    <text evidence="1">The sequence shown here is derived from an EMBL/GenBank/DDBJ whole genome shotgun (WGS) entry which is preliminary data.</text>
</comment>
<dbReference type="EMBL" id="VEPZ02000890">
    <property type="protein sequence ID" value="KAE8712634.1"/>
    <property type="molecule type" value="Genomic_DNA"/>
</dbReference>
<organism evidence="1 2">
    <name type="scientific">Hibiscus syriacus</name>
    <name type="common">Rose of Sharon</name>
    <dbReference type="NCBI Taxonomy" id="106335"/>
    <lineage>
        <taxon>Eukaryota</taxon>
        <taxon>Viridiplantae</taxon>
        <taxon>Streptophyta</taxon>
        <taxon>Embryophyta</taxon>
        <taxon>Tracheophyta</taxon>
        <taxon>Spermatophyta</taxon>
        <taxon>Magnoliopsida</taxon>
        <taxon>eudicotyledons</taxon>
        <taxon>Gunneridae</taxon>
        <taxon>Pentapetalae</taxon>
        <taxon>rosids</taxon>
        <taxon>malvids</taxon>
        <taxon>Malvales</taxon>
        <taxon>Malvaceae</taxon>
        <taxon>Malvoideae</taxon>
        <taxon>Hibiscus</taxon>
    </lineage>
</organism>
<protein>
    <submittedName>
        <fullName evidence="1">Uncharacterized protein</fullName>
    </submittedName>
</protein>
<dbReference type="AlphaFoldDB" id="A0A6A3B661"/>
<keyword evidence="2" id="KW-1185">Reference proteome</keyword>
<dbReference type="Proteomes" id="UP000436088">
    <property type="component" value="Unassembled WGS sequence"/>
</dbReference>
<reference evidence="1" key="1">
    <citation type="submission" date="2019-09" db="EMBL/GenBank/DDBJ databases">
        <title>Draft genome information of white flower Hibiscus syriacus.</title>
        <authorList>
            <person name="Kim Y.-M."/>
        </authorList>
    </citation>
    <scope>NUCLEOTIDE SEQUENCE [LARGE SCALE GENOMIC DNA]</scope>
    <source>
        <strain evidence="1">YM2019G1</strain>
    </source>
</reference>